<organism evidence="2 3">
    <name type="scientific">Dictyostelium firmibasis</name>
    <dbReference type="NCBI Taxonomy" id="79012"/>
    <lineage>
        <taxon>Eukaryota</taxon>
        <taxon>Amoebozoa</taxon>
        <taxon>Evosea</taxon>
        <taxon>Eumycetozoa</taxon>
        <taxon>Dictyostelia</taxon>
        <taxon>Dictyosteliales</taxon>
        <taxon>Dictyosteliaceae</taxon>
        <taxon>Dictyostelium</taxon>
    </lineage>
</organism>
<feature type="region of interest" description="Disordered" evidence="1">
    <location>
        <begin position="153"/>
        <end position="200"/>
    </location>
</feature>
<evidence type="ECO:0000313" key="2">
    <source>
        <dbReference type="EMBL" id="KAK5577066.1"/>
    </source>
</evidence>
<feature type="region of interest" description="Disordered" evidence="1">
    <location>
        <begin position="57"/>
        <end position="107"/>
    </location>
</feature>
<name>A0AAN7YPN2_9MYCE</name>
<sequence length="246" mass="27445">MDKIEEELICSLAVKGEKSIHKLLLNILAIVKQLKSIQSDPVLTYQVSTKAQQQLQSQQLQQPQIIPSTTTTTNTNTPSTTTTPTTSTTSPLNTKDSSTTTKDIASQSSPTLPILNLNFVNDNDKIKELNQNCIQSILALQKIIKEISTLETKISQRSKDDTDDTMKDDNDNDNNNNNNNSNNNNNNNTTTTINTEKQDQTSLSNELERLKIDAYQKNCIIKKLIDNMRLLQLSINSMNRTSTGTD</sequence>
<feature type="compositionally biased region" description="Basic and acidic residues" evidence="1">
    <location>
        <begin position="157"/>
        <end position="169"/>
    </location>
</feature>
<dbReference type="AlphaFoldDB" id="A0AAN7YPN2"/>
<proteinExistence type="predicted"/>
<gene>
    <name evidence="2" type="ORF">RB653_002003</name>
</gene>
<evidence type="ECO:0000256" key="1">
    <source>
        <dbReference type="SAM" id="MobiDB-lite"/>
    </source>
</evidence>
<dbReference type="Proteomes" id="UP001344447">
    <property type="component" value="Unassembled WGS sequence"/>
</dbReference>
<evidence type="ECO:0008006" key="4">
    <source>
        <dbReference type="Google" id="ProtNLM"/>
    </source>
</evidence>
<reference evidence="2 3" key="1">
    <citation type="submission" date="2023-11" db="EMBL/GenBank/DDBJ databases">
        <title>Dfirmibasis_genome.</title>
        <authorList>
            <person name="Edelbroek B."/>
            <person name="Kjellin J."/>
            <person name="Jerlstrom-Hultqvist J."/>
            <person name="Soderbom F."/>
        </authorList>
    </citation>
    <scope>NUCLEOTIDE SEQUENCE [LARGE SCALE GENOMIC DNA]</scope>
    <source>
        <strain evidence="2 3">TNS-C-14</strain>
    </source>
</reference>
<dbReference type="EMBL" id="JAVFKY010000004">
    <property type="protein sequence ID" value="KAK5577066.1"/>
    <property type="molecule type" value="Genomic_DNA"/>
</dbReference>
<accession>A0AAN7YPN2</accession>
<feature type="compositionally biased region" description="Polar residues" evidence="1">
    <location>
        <begin position="95"/>
        <end position="107"/>
    </location>
</feature>
<evidence type="ECO:0000313" key="3">
    <source>
        <dbReference type="Proteomes" id="UP001344447"/>
    </source>
</evidence>
<protein>
    <recommendedName>
        <fullName evidence="4">Mediator of RNA polymerase II transcription subunit 30</fullName>
    </recommendedName>
</protein>
<feature type="compositionally biased region" description="Low complexity" evidence="1">
    <location>
        <begin position="173"/>
        <end position="195"/>
    </location>
</feature>
<keyword evidence="3" id="KW-1185">Reference proteome</keyword>
<comment type="caution">
    <text evidence="2">The sequence shown here is derived from an EMBL/GenBank/DDBJ whole genome shotgun (WGS) entry which is preliminary data.</text>
</comment>
<feature type="compositionally biased region" description="Low complexity" evidence="1">
    <location>
        <begin position="57"/>
        <end position="94"/>
    </location>
</feature>